<gene>
    <name evidence="4" type="ORF">ACFQ2S_03590</name>
</gene>
<dbReference type="InterPro" id="IPR000182">
    <property type="entry name" value="GNAT_dom"/>
</dbReference>
<evidence type="ECO:0000256" key="1">
    <source>
        <dbReference type="ARBA" id="ARBA00022679"/>
    </source>
</evidence>
<sequence>MHMQDIETDAADTRVRRAERRDGARLIEMVRALAQHHGDEATLTPKALERDLFAPGACAAALVAERGGKIVGYAVLAISTHLHWGRRLMEVHHLFVEEEARGAGVGRHLVAAAVAEARRQECGQLLVSTHPDNVMARQIYGAMGFAEHPSTGCRFKLDLPATGALPAGWI</sequence>
<dbReference type="PROSITE" id="PS51186">
    <property type="entry name" value="GNAT"/>
    <property type="match status" value="1"/>
</dbReference>
<proteinExistence type="predicted"/>
<dbReference type="EMBL" id="JBHTJT010000006">
    <property type="protein sequence ID" value="MFD0978727.1"/>
    <property type="molecule type" value="Genomic_DNA"/>
</dbReference>
<dbReference type="PANTHER" id="PTHR43877">
    <property type="entry name" value="AMINOALKYLPHOSPHONATE N-ACETYLTRANSFERASE-RELATED-RELATED"/>
    <property type="match status" value="1"/>
</dbReference>
<dbReference type="Proteomes" id="UP001597108">
    <property type="component" value="Unassembled WGS sequence"/>
</dbReference>
<organism evidence="4 5">
    <name type="scientific">Tropicimonas aquimaris</name>
    <dbReference type="NCBI Taxonomy" id="914152"/>
    <lineage>
        <taxon>Bacteria</taxon>
        <taxon>Pseudomonadati</taxon>
        <taxon>Pseudomonadota</taxon>
        <taxon>Alphaproteobacteria</taxon>
        <taxon>Rhodobacterales</taxon>
        <taxon>Roseobacteraceae</taxon>
        <taxon>Tropicimonas</taxon>
    </lineage>
</organism>
<evidence type="ECO:0000256" key="2">
    <source>
        <dbReference type="ARBA" id="ARBA00023315"/>
    </source>
</evidence>
<comment type="caution">
    <text evidence="4">The sequence shown here is derived from an EMBL/GenBank/DDBJ whole genome shotgun (WGS) entry which is preliminary data.</text>
</comment>
<dbReference type="InterPro" id="IPR050832">
    <property type="entry name" value="Bact_Acetyltransf"/>
</dbReference>
<dbReference type="EC" id="2.3.-.-" evidence="4"/>
<dbReference type="RefSeq" id="WP_386072771.1">
    <property type="nucleotide sequence ID" value="NZ_JBHTJT010000006.1"/>
</dbReference>
<keyword evidence="1 4" id="KW-0808">Transferase</keyword>
<evidence type="ECO:0000313" key="4">
    <source>
        <dbReference type="EMBL" id="MFD0978727.1"/>
    </source>
</evidence>
<keyword evidence="5" id="KW-1185">Reference proteome</keyword>
<keyword evidence="2 4" id="KW-0012">Acyltransferase</keyword>
<protein>
    <submittedName>
        <fullName evidence="4">GNAT family N-acetyltransferase</fullName>
        <ecNumber evidence="4">2.3.-.-</ecNumber>
    </submittedName>
</protein>
<evidence type="ECO:0000313" key="5">
    <source>
        <dbReference type="Proteomes" id="UP001597108"/>
    </source>
</evidence>
<accession>A0ABW3IKW1</accession>
<dbReference type="Gene3D" id="3.40.630.30">
    <property type="match status" value="1"/>
</dbReference>
<dbReference type="Pfam" id="PF00583">
    <property type="entry name" value="Acetyltransf_1"/>
    <property type="match status" value="1"/>
</dbReference>
<feature type="domain" description="N-acetyltransferase" evidence="3">
    <location>
        <begin position="13"/>
        <end position="160"/>
    </location>
</feature>
<dbReference type="GO" id="GO:0016746">
    <property type="term" value="F:acyltransferase activity"/>
    <property type="evidence" value="ECO:0007669"/>
    <property type="project" value="UniProtKB-KW"/>
</dbReference>
<dbReference type="SUPFAM" id="SSF55729">
    <property type="entry name" value="Acyl-CoA N-acyltransferases (Nat)"/>
    <property type="match status" value="1"/>
</dbReference>
<name>A0ABW3IKW1_9RHOB</name>
<evidence type="ECO:0000259" key="3">
    <source>
        <dbReference type="PROSITE" id="PS51186"/>
    </source>
</evidence>
<reference evidence="5" key="1">
    <citation type="journal article" date="2019" name="Int. J. Syst. Evol. Microbiol.">
        <title>The Global Catalogue of Microorganisms (GCM) 10K type strain sequencing project: providing services to taxonomists for standard genome sequencing and annotation.</title>
        <authorList>
            <consortium name="The Broad Institute Genomics Platform"/>
            <consortium name="The Broad Institute Genome Sequencing Center for Infectious Disease"/>
            <person name="Wu L."/>
            <person name="Ma J."/>
        </authorList>
    </citation>
    <scope>NUCLEOTIDE SEQUENCE [LARGE SCALE GENOMIC DNA]</scope>
    <source>
        <strain evidence="5">CCUG 60524</strain>
    </source>
</reference>
<dbReference type="InterPro" id="IPR016181">
    <property type="entry name" value="Acyl_CoA_acyltransferase"/>
</dbReference>
<dbReference type="CDD" id="cd04301">
    <property type="entry name" value="NAT_SF"/>
    <property type="match status" value="1"/>
</dbReference>